<evidence type="ECO:0000313" key="1">
    <source>
        <dbReference type="EMBL" id="GAA4820646.1"/>
    </source>
</evidence>
<proteinExistence type="predicted"/>
<comment type="caution">
    <text evidence="1">The sequence shown here is derived from an EMBL/GenBank/DDBJ whole genome shotgun (WGS) entry which is preliminary data.</text>
</comment>
<organism evidence="1 2">
    <name type="scientific">Tomitella cavernea</name>
    <dbReference type="NCBI Taxonomy" id="1387982"/>
    <lineage>
        <taxon>Bacteria</taxon>
        <taxon>Bacillati</taxon>
        <taxon>Actinomycetota</taxon>
        <taxon>Actinomycetes</taxon>
        <taxon>Mycobacteriales</taxon>
        <taxon>Tomitella</taxon>
    </lineage>
</organism>
<evidence type="ECO:0000313" key="2">
    <source>
        <dbReference type="Proteomes" id="UP001500839"/>
    </source>
</evidence>
<sequence>MQIRDVPEEVHTALASAAAEQGLSLTGYLLRELKRTAARTQTAAKNAEVIRRTQQRVVASVDRDTILDALDEGRG</sequence>
<evidence type="ECO:0008006" key="3">
    <source>
        <dbReference type="Google" id="ProtNLM"/>
    </source>
</evidence>
<protein>
    <recommendedName>
        <fullName evidence="3">Antitoxin</fullName>
    </recommendedName>
</protein>
<dbReference type="Proteomes" id="UP001500839">
    <property type="component" value="Unassembled WGS sequence"/>
</dbReference>
<dbReference type="SUPFAM" id="SSF47598">
    <property type="entry name" value="Ribbon-helix-helix"/>
    <property type="match status" value="1"/>
</dbReference>
<reference evidence="2" key="1">
    <citation type="journal article" date="2019" name="Int. J. Syst. Evol. Microbiol.">
        <title>The Global Catalogue of Microorganisms (GCM) 10K type strain sequencing project: providing services to taxonomists for standard genome sequencing and annotation.</title>
        <authorList>
            <consortium name="The Broad Institute Genomics Platform"/>
            <consortium name="The Broad Institute Genome Sequencing Center for Infectious Disease"/>
            <person name="Wu L."/>
            <person name="Ma J."/>
        </authorList>
    </citation>
    <scope>NUCLEOTIDE SEQUENCE [LARGE SCALE GENOMIC DNA]</scope>
    <source>
        <strain evidence="2">JCM 18542</strain>
    </source>
</reference>
<dbReference type="EMBL" id="BAABKQ010000001">
    <property type="protein sequence ID" value="GAA4820646.1"/>
    <property type="molecule type" value="Genomic_DNA"/>
</dbReference>
<accession>A0ABP9CVY9</accession>
<name>A0ABP9CVY9_9ACTN</name>
<gene>
    <name evidence="1" type="ORF">GCM10023353_30780</name>
</gene>
<keyword evidence="2" id="KW-1185">Reference proteome</keyword>
<dbReference type="InterPro" id="IPR010985">
    <property type="entry name" value="Ribbon_hlx_hlx"/>
</dbReference>